<feature type="signal peptide" evidence="1">
    <location>
        <begin position="1"/>
        <end position="21"/>
    </location>
</feature>
<protein>
    <submittedName>
        <fullName evidence="2">TorF family putative porin</fullName>
    </submittedName>
</protein>
<reference evidence="2 3" key="1">
    <citation type="submission" date="2024-08" db="EMBL/GenBank/DDBJ databases">
        <authorList>
            <person name="Lu H."/>
        </authorList>
    </citation>
    <scope>NUCLEOTIDE SEQUENCE [LARGE SCALE GENOMIC DNA]</scope>
    <source>
        <strain evidence="2 3">BYS78W</strain>
    </source>
</reference>
<organism evidence="2 3">
    <name type="scientific">Pelomonas candidula</name>
    <dbReference type="NCBI Taxonomy" id="3299025"/>
    <lineage>
        <taxon>Bacteria</taxon>
        <taxon>Pseudomonadati</taxon>
        <taxon>Pseudomonadota</taxon>
        <taxon>Betaproteobacteria</taxon>
        <taxon>Burkholderiales</taxon>
        <taxon>Sphaerotilaceae</taxon>
        <taxon>Roseateles</taxon>
    </lineage>
</organism>
<feature type="chain" id="PRO_5046716571" evidence="1">
    <location>
        <begin position="22"/>
        <end position="254"/>
    </location>
</feature>
<proteinExistence type="predicted"/>
<comment type="caution">
    <text evidence="2">The sequence shown here is derived from an EMBL/GenBank/DDBJ whole genome shotgun (WGS) entry which is preliminary data.</text>
</comment>
<evidence type="ECO:0000313" key="2">
    <source>
        <dbReference type="EMBL" id="MFG6489742.1"/>
    </source>
</evidence>
<dbReference type="RefSeq" id="WP_394416133.1">
    <property type="nucleotide sequence ID" value="NZ_JBIGIC010000014.1"/>
</dbReference>
<dbReference type="Pfam" id="PF09694">
    <property type="entry name" value="Gcw_chp"/>
    <property type="match status" value="1"/>
</dbReference>
<gene>
    <name evidence="2" type="ORF">ACG04R_23900</name>
</gene>
<sequence length="254" mass="26698">MKLSPTLLVLALSAAALPAFADEPAPADPLSFNVGGVTEYRYRGISQSRLKPALQGGIDYAAANGFYVGTWASTIKWIKDAGTINSVDAGKTGQEIDLYGGYKTEVAKDLTLDVGGLYYLYASNKYGNVPGGANANTFEIYGALTFGPVTAKYSHSTTNLFGNADSKGSGYFDVTANFDLGDGLSLAPHVGHQTVHHLGVASYTDYSLTLTKDFSGLALSAALVGTDANKSFYVSPEGKFLGKTTLVVGLKKTF</sequence>
<name>A0ABW7HJS4_9BURK</name>
<dbReference type="InterPro" id="IPR010239">
    <property type="entry name" value="CHP02001"/>
</dbReference>
<evidence type="ECO:0000256" key="1">
    <source>
        <dbReference type="SAM" id="SignalP"/>
    </source>
</evidence>
<dbReference type="Proteomes" id="UP001606134">
    <property type="component" value="Unassembled WGS sequence"/>
</dbReference>
<keyword evidence="3" id="KW-1185">Reference proteome</keyword>
<dbReference type="EMBL" id="JBIGIC010000014">
    <property type="protein sequence ID" value="MFG6489742.1"/>
    <property type="molecule type" value="Genomic_DNA"/>
</dbReference>
<accession>A0ABW7HJS4</accession>
<evidence type="ECO:0000313" key="3">
    <source>
        <dbReference type="Proteomes" id="UP001606134"/>
    </source>
</evidence>
<keyword evidence="1" id="KW-0732">Signal</keyword>
<dbReference type="NCBIfam" id="TIGR02001">
    <property type="entry name" value="gcw_chp"/>
    <property type="match status" value="1"/>
</dbReference>